<dbReference type="Gene3D" id="3.30.450.40">
    <property type="match status" value="1"/>
</dbReference>
<dbReference type="Proteomes" id="UP000199391">
    <property type="component" value="Unassembled WGS sequence"/>
</dbReference>
<dbReference type="SUPFAM" id="SSF55781">
    <property type="entry name" value="GAF domain-like"/>
    <property type="match status" value="1"/>
</dbReference>
<reference evidence="3" key="1">
    <citation type="submission" date="2016-10" db="EMBL/GenBank/DDBJ databases">
        <authorList>
            <person name="Varghese N."/>
            <person name="Submissions S."/>
        </authorList>
    </citation>
    <scope>NUCLEOTIDE SEQUENCE [LARGE SCALE GENOMIC DNA]</scope>
    <source>
        <strain evidence="3">CGMCC 1.11014</strain>
    </source>
</reference>
<proteinExistence type="predicted"/>
<dbReference type="SMART" id="SM00065">
    <property type="entry name" value="GAF"/>
    <property type="match status" value="1"/>
</dbReference>
<dbReference type="InterPro" id="IPR003018">
    <property type="entry name" value="GAF"/>
</dbReference>
<dbReference type="PANTHER" id="PTHR33121">
    <property type="entry name" value="CYCLIC DI-GMP PHOSPHODIESTERASE PDEF"/>
    <property type="match status" value="1"/>
</dbReference>
<protein>
    <submittedName>
        <fullName evidence="2">EAL domain, c-di-GMP-specific phosphodiesterase class I (Or its enzymatically inactive variant)</fullName>
    </submittedName>
</protein>
<evidence type="ECO:0000313" key="2">
    <source>
        <dbReference type="EMBL" id="SFU87165.1"/>
    </source>
</evidence>
<dbReference type="InterPro" id="IPR029016">
    <property type="entry name" value="GAF-like_dom_sf"/>
</dbReference>
<dbReference type="AlphaFoldDB" id="A0A1I7JPT9"/>
<dbReference type="SMART" id="SM00267">
    <property type="entry name" value="GGDEF"/>
    <property type="match status" value="1"/>
</dbReference>
<gene>
    <name evidence="2" type="ORF">SAMN05216552_1012131</name>
</gene>
<accession>A0A1I7JPT9</accession>
<dbReference type="EMBL" id="FPBO01000012">
    <property type="protein sequence ID" value="SFU87165.1"/>
    <property type="molecule type" value="Genomic_DNA"/>
</dbReference>
<dbReference type="Pfam" id="PF01590">
    <property type="entry name" value="GAF"/>
    <property type="match status" value="1"/>
</dbReference>
<dbReference type="InterPro" id="IPR043128">
    <property type="entry name" value="Rev_trsase/Diguanyl_cyclase"/>
</dbReference>
<dbReference type="CDD" id="cd01948">
    <property type="entry name" value="EAL"/>
    <property type="match status" value="1"/>
</dbReference>
<dbReference type="STRING" id="1035707.SAMN05216552_1012131"/>
<dbReference type="SUPFAM" id="SSF141868">
    <property type="entry name" value="EAL domain-like"/>
    <property type="match status" value="1"/>
</dbReference>
<evidence type="ECO:0000313" key="3">
    <source>
        <dbReference type="Proteomes" id="UP000199391"/>
    </source>
</evidence>
<keyword evidence="3" id="KW-1185">Reference proteome</keyword>
<dbReference type="SMART" id="SM00052">
    <property type="entry name" value="EAL"/>
    <property type="match status" value="1"/>
</dbReference>
<feature type="domain" description="EAL" evidence="1">
    <location>
        <begin position="332"/>
        <end position="587"/>
    </location>
</feature>
<dbReference type="Gene3D" id="3.20.20.450">
    <property type="entry name" value="EAL domain"/>
    <property type="match status" value="1"/>
</dbReference>
<dbReference type="GO" id="GO:0071111">
    <property type="term" value="F:cyclic-guanylate-specific phosphodiesterase activity"/>
    <property type="evidence" value="ECO:0007669"/>
    <property type="project" value="InterPro"/>
</dbReference>
<name>A0A1I7JPT9_9BURK</name>
<evidence type="ECO:0000259" key="1">
    <source>
        <dbReference type="PROSITE" id="PS50883"/>
    </source>
</evidence>
<dbReference type="Pfam" id="PF00563">
    <property type="entry name" value="EAL"/>
    <property type="match status" value="1"/>
</dbReference>
<dbReference type="InterPro" id="IPR035919">
    <property type="entry name" value="EAL_sf"/>
</dbReference>
<dbReference type="InterPro" id="IPR050706">
    <property type="entry name" value="Cyclic-di-GMP_PDE-like"/>
</dbReference>
<dbReference type="InterPro" id="IPR000160">
    <property type="entry name" value="GGDEF_dom"/>
</dbReference>
<organism evidence="2 3">
    <name type="scientific">Pseudoduganella namucuonensis</name>
    <dbReference type="NCBI Taxonomy" id="1035707"/>
    <lineage>
        <taxon>Bacteria</taxon>
        <taxon>Pseudomonadati</taxon>
        <taxon>Pseudomonadota</taxon>
        <taxon>Betaproteobacteria</taxon>
        <taxon>Burkholderiales</taxon>
        <taxon>Oxalobacteraceae</taxon>
        <taxon>Telluria group</taxon>
        <taxon>Pseudoduganella</taxon>
    </lineage>
</organism>
<dbReference type="Gene3D" id="3.30.70.270">
    <property type="match status" value="1"/>
</dbReference>
<dbReference type="PROSITE" id="PS50883">
    <property type="entry name" value="EAL"/>
    <property type="match status" value="1"/>
</dbReference>
<sequence length="605" mass="64801">MTHFDHSFEAKRLAALHRLNLLDTPPSESFDRITRMAARVFNLPIAAVSLTDSDRQWFKSRVGVEHSSIPRSLAPCAGVAESSAALVIADMLADPLYRDSHLARGGVRFYAGAPLVTLDGHCLGAMCVLGMEPRQATPEELAHLADLAAMVMAQIELQHALGRIDPISGLPNRNQFIEDFQDLQRVLPAGSAGMVVLINLATPEQISNAARVMNSSYLDDLVSDGARKVGVHLRPGRKLYHVAATQFALIAPAPASLDGYAAVLAERLSAGAAESSARFVATPTVGVAPFVVGESDCLDVLRTAHSAALDACDCPSRVAVYSRDGDAAYQRRFALLNEFGAALERDSGQLRLVYQPRVDLKSGACVGVEALLRWTHPTLGVVSPGEFMPVVEQSSMARAATFWVLSQAIAQQGVWRRAGLGLKMSVNVSATNLLEPDFVPVIEAILARHRLPAACLELEITESAIMAQPRKANATLEAIAAAGIGLAIDDFGTGYSSLAYLQSMPADVVKIDQSFIRELDGDERRQALVSTMVKLSHDLGLRVVAEGVESASVLTLLERFGCDEAQGYLFARPLEADSLPAWRGAARQGAAPGTPARRGWLAMLS</sequence>
<dbReference type="InterPro" id="IPR001633">
    <property type="entry name" value="EAL_dom"/>
</dbReference>
<dbReference type="PANTHER" id="PTHR33121:SF19">
    <property type="entry name" value="CYCLIC DI-GMP PHOSPHODIESTERASE PA2567"/>
    <property type="match status" value="1"/>
</dbReference>